<name>A0AAE1MEE4_9FABA</name>
<dbReference type="PANTHER" id="PTHR10891">
    <property type="entry name" value="EF-HAND CALCIUM-BINDING DOMAIN CONTAINING PROTEIN"/>
    <property type="match status" value="1"/>
</dbReference>
<feature type="domain" description="EF-hand" evidence="5">
    <location>
        <begin position="38"/>
        <end position="73"/>
    </location>
</feature>
<organism evidence="6 7">
    <name type="scientific">Acacia crassicarpa</name>
    <name type="common">northern wattle</name>
    <dbReference type="NCBI Taxonomy" id="499986"/>
    <lineage>
        <taxon>Eukaryota</taxon>
        <taxon>Viridiplantae</taxon>
        <taxon>Streptophyta</taxon>
        <taxon>Embryophyta</taxon>
        <taxon>Tracheophyta</taxon>
        <taxon>Spermatophyta</taxon>
        <taxon>Magnoliopsida</taxon>
        <taxon>eudicotyledons</taxon>
        <taxon>Gunneridae</taxon>
        <taxon>Pentapetalae</taxon>
        <taxon>rosids</taxon>
        <taxon>fabids</taxon>
        <taxon>Fabales</taxon>
        <taxon>Fabaceae</taxon>
        <taxon>Caesalpinioideae</taxon>
        <taxon>mimosoid clade</taxon>
        <taxon>Acacieae</taxon>
        <taxon>Acacia</taxon>
    </lineage>
</organism>
<gene>
    <name evidence="6" type="ORF">QN277_006614</name>
</gene>
<evidence type="ECO:0000313" key="6">
    <source>
        <dbReference type="EMBL" id="KAK4256961.1"/>
    </source>
</evidence>
<dbReference type="EMBL" id="JAWXYG010000012">
    <property type="protein sequence ID" value="KAK4256961.1"/>
    <property type="molecule type" value="Genomic_DNA"/>
</dbReference>
<feature type="domain" description="EF-hand" evidence="5">
    <location>
        <begin position="2"/>
        <end position="37"/>
    </location>
</feature>
<dbReference type="InterPro" id="IPR018247">
    <property type="entry name" value="EF_Hand_1_Ca_BS"/>
</dbReference>
<comment type="function">
    <text evidence="4">Potential calcium sensor that binds calcium in vitro.</text>
</comment>
<dbReference type="PROSITE" id="PS00018">
    <property type="entry name" value="EF_HAND_1"/>
    <property type="match status" value="3"/>
</dbReference>
<dbReference type="FunFam" id="1.10.238.10:FF:000341">
    <property type="entry name" value="Putative calcium-binding protein CML19"/>
    <property type="match status" value="1"/>
</dbReference>
<dbReference type="Proteomes" id="UP001293593">
    <property type="component" value="Unassembled WGS sequence"/>
</dbReference>
<dbReference type="InterPro" id="IPR002048">
    <property type="entry name" value="EF_hand_dom"/>
</dbReference>
<sequence length="141" mass="15783">MKMAVEFERVLGYFDEDGDGKISASELRHRLGLMGGEILQREAEMAIEALDSDGDGLLSLEDFVVLMEGGGTEDEKMKDMREAFNLYDTEGTGFITPKSLKRMLSKLGESKTIDECKMMITQFDLNGDGLISFDEFVVMMQ</sequence>
<proteinExistence type="predicted"/>
<dbReference type="PROSITE" id="PS50222">
    <property type="entry name" value="EF_HAND_2"/>
    <property type="match status" value="4"/>
</dbReference>
<reference evidence="6" key="1">
    <citation type="submission" date="2023-10" db="EMBL/GenBank/DDBJ databases">
        <title>Chromosome-level genome of the transformable northern wattle, Acacia crassicarpa.</title>
        <authorList>
            <person name="Massaro I."/>
            <person name="Sinha N.R."/>
            <person name="Poethig S."/>
            <person name="Leichty A.R."/>
        </authorList>
    </citation>
    <scope>NUCLEOTIDE SEQUENCE</scope>
    <source>
        <strain evidence="6">Acra3RX</strain>
        <tissue evidence="6">Leaf</tissue>
    </source>
</reference>
<dbReference type="AlphaFoldDB" id="A0AAE1MEE4"/>
<accession>A0AAE1MEE4</accession>
<dbReference type="CDD" id="cd00051">
    <property type="entry name" value="EFh"/>
    <property type="match status" value="1"/>
</dbReference>
<dbReference type="Pfam" id="PF13499">
    <property type="entry name" value="EF-hand_7"/>
    <property type="match status" value="2"/>
</dbReference>
<evidence type="ECO:0000256" key="4">
    <source>
        <dbReference type="ARBA" id="ARBA00057710"/>
    </source>
</evidence>
<comment type="caution">
    <text evidence="6">The sequence shown here is derived from an EMBL/GenBank/DDBJ whole genome shotgun (WGS) entry which is preliminary data.</text>
</comment>
<evidence type="ECO:0000313" key="7">
    <source>
        <dbReference type="Proteomes" id="UP001293593"/>
    </source>
</evidence>
<dbReference type="Gene3D" id="1.10.238.10">
    <property type="entry name" value="EF-hand"/>
    <property type="match status" value="2"/>
</dbReference>
<feature type="domain" description="EF-hand" evidence="5">
    <location>
        <begin position="111"/>
        <end position="141"/>
    </location>
</feature>
<dbReference type="FunFam" id="1.10.238.10:FF:000237">
    <property type="entry name" value="Calcium-binding protein CML38"/>
    <property type="match status" value="1"/>
</dbReference>
<dbReference type="InterPro" id="IPR011992">
    <property type="entry name" value="EF-hand-dom_pair"/>
</dbReference>
<keyword evidence="2" id="KW-0677">Repeat</keyword>
<keyword evidence="1" id="KW-0479">Metal-binding</keyword>
<evidence type="ECO:0000259" key="5">
    <source>
        <dbReference type="PROSITE" id="PS50222"/>
    </source>
</evidence>
<keyword evidence="3" id="KW-0106">Calcium</keyword>
<feature type="domain" description="EF-hand" evidence="5">
    <location>
        <begin position="75"/>
        <end position="110"/>
    </location>
</feature>
<protein>
    <recommendedName>
        <fullName evidence="5">EF-hand domain-containing protein</fullName>
    </recommendedName>
</protein>
<dbReference type="GO" id="GO:0005509">
    <property type="term" value="F:calcium ion binding"/>
    <property type="evidence" value="ECO:0007669"/>
    <property type="project" value="InterPro"/>
</dbReference>
<dbReference type="SUPFAM" id="SSF47473">
    <property type="entry name" value="EF-hand"/>
    <property type="match status" value="1"/>
</dbReference>
<dbReference type="InterPro" id="IPR039647">
    <property type="entry name" value="EF_hand_pair_protein_CML-like"/>
</dbReference>
<evidence type="ECO:0000256" key="2">
    <source>
        <dbReference type="ARBA" id="ARBA00022737"/>
    </source>
</evidence>
<evidence type="ECO:0000256" key="3">
    <source>
        <dbReference type="ARBA" id="ARBA00022837"/>
    </source>
</evidence>
<keyword evidence="7" id="KW-1185">Reference proteome</keyword>
<dbReference type="SMART" id="SM00054">
    <property type="entry name" value="EFh"/>
    <property type="match status" value="4"/>
</dbReference>
<evidence type="ECO:0000256" key="1">
    <source>
        <dbReference type="ARBA" id="ARBA00022723"/>
    </source>
</evidence>